<keyword evidence="3" id="KW-1185">Reference proteome</keyword>
<sequence length="390" mass="42772">MKYTNLVLFFCVSGFSIMVNTGCKSSEGKSLADDKIDATISCTSNGLTVKDSTLYMNGGGKEFLPTVLNEKKPATEAPANMVWIPGGEFSMGGVNPVGMDDGGNQAMNDARPVHRVYVDGFFMDASEVTNAEFAAFVKATGYVTIAEKKPTKEEFPGATEESLVTGSVVFSPPTHEVALNDHLQWWSYVAGANWRHPLGPNSSIEGKDNYPVTHVSYEDAEAYAKWAGKRLPTEAEWEFAARGGKAGELYTWGNQFKPDGKWMANIFEGKFPTNDLGSDGFKGIAPVKQFAANSYGLYDLAGNVWEWCSDWYRPDYYGELAKQGIAKNPKGPAGSFDPDEPNAKKKVQRGGSFLCTDQYCTRYMIGTRGKGEWRSGSNHIGFRCVKDVRL</sequence>
<dbReference type="PANTHER" id="PTHR23150:SF19">
    <property type="entry name" value="FORMYLGLYCINE-GENERATING ENZYME"/>
    <property type="match status" value="1"/>
</dbReference>
<reference evidence="2 3" key="1">
    <citation type="submission" date="2023-07" db="EMBL/GenBank/DDBJ databases">
        <authorList>
            <person name="Lian W.-H."/>
        </authorList>
    </citation>
    <scope>NUCLEOTIDE SEQUENCE [LARGE SCALE GENOMIC DNA]</scope>
    <source>
        <strain evidence="2 3">SYSU DXS3180</strain>
    </source>
</reference>
<dbReference type="RefSeq" id="WP_369328429.1">
    <property type="nucleotide sequence ID" value="NZ_JAULBC010000002.1"/>
</dbReference>
<evidence type="ECO:0000313" key="2">
    <source>
        <dbReference type="EMBL" id="MEX6687026.1"/>
    </source>
</evidence>
<dbReference type="Pfam" id="PF03781">
    <property type="entry name" value="FGE-sulfatase"/>
    <property type="match status" value="1"/>
</dbReference>
<dbReference type="InterPro" id="IPR051043">
    <property type="entry name" value="Sulfatase_Mod_Factor_Kinase"/>
</dbReference>
<dbReference type="SUPFAM" id="SSF56436">
    <property type="entry name" value="C-type lectin-like"/>
    <property type="match status" value="1"/>
</dbReference>
<dbReference type="EMBL" id="JAULBC010000002">
    <property type="protein sequence ID" value="MEX6687026.1"/>
    <property type="molecule type" value="Genomic_DNA"/>
</dbReference>
<proteinExistence type="predicted"/>
<evidence type="ECO:0000259" key="1">
    <source>
        <dbReference type="Pfam" id="PF03781"/>
    </source>
</evidence>
<name>A0ABV3ZAX9_9BACT</name>
<dbReference type="Proteomes" id="UP001560573">
    <property type="component" value="Unassembled WGS sequence"/>
</dbReference>
<dbReference type="Gene3D" id="3.90.1580.10">
    <property type="entry name" value="paralog of FGE (formylglycine-generating enzyme)"/>
    <property type="match status" value="1"/>
</dbReference>
<comment type="caution">
    <text evidence="2">The sequence shown here is derived from an EMBL/GenBank/DDBJ whole genome shotgun (WGS) entry which is preliminary data.</text>
</comment>
<dbReference type="InterPro" id="IPR042095">
    <property type="entry name" value="SUMF_sf"/>
</dbReference>
<dbReference type="PANTHER" id="PTHR23150">
    <property type="entry name" value="SULFATASE MODIFYING FACTOR 1, 2"/>
    <property type="match status" value="1"/>
</dbReference>
<feature type="domain" description="Sulfatase-modifying factor enzyme-like" evidence="1">
    <location>
        <begin position="79"/>
        <end position="386"/>
    </location>
</feature>
<protein>
    <submittedName>
        <fullName evidence="2">Formylglycine-generating enzyme family protein</fullName>
    </submittedName>
</protein>
<gene>
    <name evidence="2" type="ORF">QTN47_05950</name>
</gene>
<dbReference type="InterPro" id="IPR016187">
    <property type="entry name" value="CTDL_fold"/>
</dbReference>
<accession>A0ABV3ZAX9</accession>
<dbReference type="InterPro" id="IPR005532">
    <property type="entry name" value="SUMF_dom"/>
</dbReference>
<organism evidence="2 3">
    <name type="scientific">Danxiaibacter flavus</name>
    <dbReference type="NCBI Taxonomy" id="3049108"/>
    <lineage>
        <taxon>Bacteria</taxon>
        <taxon>Pseudomonadati</taxon>
        <taxon>Bacteroidota</taxon>
        <taxon>Chitinophagia</taxon>
        <taxon>Chitinophagales</taxon>
        <taxon>Chitinophagaceae</taxon>
        <taxon>Danxiaibacter</taxon>
    </lineage>
</organism>
<evidence type="ECO:0000313" key="3">
    <source>
        <dbReference type="Proteomes" id="UP001560573"/>
    </source>
</evidence>